<dbReference type="SUPFAM" id="SSF51230">
    <property type="entry name" value="Single hybrid motif"/>
    <property type="match status" value="2"/>
</dbReference>
<dbReference type="SFLD" id="SFLDG01137">
    <property type="entry name" value="C1.6.1:_Phosphoserine_Phosphat"/>
    <property type="match status" value="1"/>
</dbReference>
<dbReference type="SFLD" id="SFLDG01136">
    <property type="entry name" value="C1.6:_Phosphoserine_Phosphatas"/>
    <property type="match status" value="1"/>
</dbReference>
<comment type="catalytic activity">
    <reaction evidence="13">
        <text>N(6)-[(R)-dihydrolipoyl]-L-lysyl-[protein] + acetyl-CoA = N(6)-[(R)-S(8)-acetyldihydrolipoyl]-L-lysyl-[protein] + CoA</text>
        <dbReference type="Rhea" id="RHEA:17017"/>
        <dbReference type="Rhea" id="RHEA-COMP:10475"/>
        <dbReference type="Rhea" id="RHEA-COMP:10478"/>
        <dbReference type="ChEBI" id="CHEBI:57287"/>
        <dbReference type="ChEBI" id="CHEBI:57288"/>
        <dbReference type="ChEBI" id="CHEBI:83100"/>
        <dbReference type="ChEBI" id="CHEBI:83111"/>
        <dbReference type="EC" id="2.3.1.12"/>
    </reaction>
</comment>
<dbReference type="PROSITE" id="PS51847">
    <property type="entry name" value="SMP"/>
    <property type="match status" value="1"/>
</dbReference>
<comment type="subcellular location">
    <subcellularLocation>
        <location evidence="1">Membrane</location>
    </subcellularLocation>
    <subcellularLocation>
        <location evidence="13">Mitochondrion</location>
    </subcellularLocation>
</comment>
<evidence type="ECO:0000256" key="1">
    <source>
        <dbReference type="ARBA" id="ARBA00004370"/>
    </source>
</evidence>
<comment type="similarity">
    <text evidence="2 13">Belongs to the 2-oxoacid dehydrogenase family.</text>
</comment>
<feature type="compositionally biased region" description="Polar residues" evidence="14">
    <location>
        <begin position="1351"/>
        <end position="1360"/>
    </location>
</feature>
<dbReference type="OrthoDB" id="537444at2759"/>
<evidence type="ECO:0000256" key="4">
    <source>
        <dbReference type="ARBA" id="ARBA00022448"/>
    </source>
</evidence>
<dbReference type="PROSITE" id="PS51826">
    <property type="entry name" value="PSBD"/>
    <property type="match status" value="1"/>
</dbReference>
<evidence type="ECO:0000256" key="13">
    <source>
        <dbReference type="RuleBase" id="RU361137"/>
    </source>
</evidence>
<keyword evidence="20" id="KW-1185">Reference proteome</keyword>
<keyword evidence="10 15" id="KW-0472">Membrane</keyword>
<feature type="region of interest" description="Disordered" evidence="14">
    <location>
        <begin position="1449"/>
        <end position="1471"/>
    </location>
</feature>
<dbReference type="GO" id="GO:0006564">
    <property type="term" value="P:L-serine biosynthetic process"/>
    <property type="evidence" value="ECO:0007669"/>
    <property type="project" value="InterPro"/>
</dbReference>
<feature type="region of interest" description="Disordered" evidence="14">
    <location>
        <begin position="169"/>
        <end position="212"/>
    </location>
</feature>
<feature type="domain" description="Peripheral subunit-binding (PSBD)" evidence="17">
    <location>
        <begin position="346"/>
        <end position="383"/>
    </location>
</feature>
<keyword evidence="5 13" id="KW-0808">Transferase</keyword>
<dbReference type="InterPro" id="IPR006257">
    <property type="entry name" value="LAT1"/>
</dbReference>
<evidence type="ECO:0000259" key="17">
    <source>
        <dbReference type="PROSITE" id="PS51826"/>
    </source>
</evidence>
<dbReference type="InterPro" id="IPR023213">
    <property type="entry name" value="CAT-like_dom_sf"/>
</dbReference>
<evidence type="ECO:0000256" key="2">
    <source>
        <dbReference type="ARBA" id="ARBA00007317"/>
    </source>
</evidence>
<dbReference type="SUPFAM" id="SSF56784">
    <property type="entry name" value="HAD-like"/>
    <property type="match status" value="1"/>
</dbReference>
<dbReference type="PROSITE" id="PS50968">
    <property type="entry name" value="BIOTINYL_LIPOYL"/>
    <property type="match status" value="2"/>
</dbReference>
<feature type="compositionally biased region" description="Basic and acidic residues" evidence="14">
    <location>
        <begin position="1282"/>
        <end position="1308"/>
    </location>
</feature>
<feature type="region of interest" description="Disordered" evidence="14">
    <location>
        <begin position="302"/>
        <end position="342"/>
    </location>
</feature>
<keyword evidence="4" id="KW-0813">Transport</keyword>
<dbReference type="InterPro" id="IPR036412">
    <property type="entry name" value="HAD-like_sf"/>
</dbReference>
<keyword evidence="19" id="KW-0670">Pyruvate</keyword>
<dbReference type="InterPro" id="IPR004469">
    <property type="entry name" value="PSP"/>
</dbReference>
<dbReference type="Pfam" id="PF12710">
    <property type="entry name" value="HAD"/>
    <property type="match status" value="1"/>
</dbReference>
<feature type="region of interest" description="Disordered" evidence="14">
    <location>
        <begin position="1220"/>
        <end position="1240"/>
    </location>
</feature>
<dbReference type="InterPro" id="IPR045257">
    <property type="entry name" value="E2/Pdx1"/>
</dbReference>
<dbReference type="Gene3D" id="3.40.50.1000">
    <property type="entry name" value="HAD superfamily/HAD-like"/>
    <property type="match status" value="1"/>
</dbReference>
<organism evidence="19 20">
    <name type="scientific">Gonapodya prolifera (strain JEL478)</name>
    <name type="common">Monoblepharis prolifera</name>
    <dbReference type="NCBI Taxonomy" id="1344416"/>
    <lineage>
        <taxon>Eukaryota</taxon>
        <taxon>Fungi</taxon>
        <taxon>Fungi incertae sedis</taxon>
        <taxon>Chytridiomycota</taxon>
        <taxon>Chytridiomycota incertae sedis</taxon>
        <taxon>Monoblepharidomycetes</taxon>
        <taxon>Monoblepharidales</taxon>
        <taxon>Gonapodyaceae</taxon>
        <taxon>Gonapodya</taxon>
    </lineage>
</organism>
<dbReference type="GO" id="GO:0036424">
    <property type="term" value="F:L-phosphoserine phosphatase activity"/>
    <property type="evidence" value="ECO:0007669"/>
    <property type="project" value="InterPro"/>
</dbReference>
<name>A0A139AV19_GONPJ</name>
<feature type="compositionally biased region" description="Low complexity" evidence="14">
    <location>
        <begin position="1309"/>
        <end position="1319"/>
    </location>
</feature>
<dbReference type="Gene3D" id="4.10.320.10">
    <property type="entry name" value="E3-binding domain"/>
    <property type="match status" value="1"/>
</dbReference>
<dbReference type="Gene3D" id="2.40.50.100">
    <property type="match status" value="2"/>
</dbReference>
<dbReference type="SFLD" id="SFLDF00029">
    <property type="entry name" value="phosphoserine_phosphatase"/>
    <property type="match status" value="1"/>
</dbReference>
<dbReference type="GO" id="GO:0008289">
    <property type="term" value="F:lipid binding"/>
    <property type="evidence" value="ECO:0007669"/>
    <property type="project" value="UniProtKB-KW"/>
</dbReference>
<keyword evidence="15" id="KW-0812">Transmembrane</keyword>
<keyword evidence="8" id="KW-0445">Lipid transport</keyword>
<dbReference type="Pfam" id="PF00198">
    <property type="entry name" value="2-oxoacid_dh"/>
    <property type="match status" value="1"/>
</dbReference>
<dbReference type="PROSITE" id="PS00189">
    <property type="entry name" value="LIPOYL"/>
    <property type="match status" value="2"/>
</dbReference>
<keyword evidence="11 13" id="KW-0012">Acyltransferase</keyword>
<protein>
    <recommendedName>
        <fullName evidence="13">Acetyltransferase component of pyruvate dehydrogenase complex</fullName>
        <ecNumber evidence="13">2.3.1.12</ecNumber>
    </recommendedName>
</protein>
<sequence>MLSLAHVSSINLPRAAVAGISTRHVSILSVAPGATSCPARLPPANKARWVSGRLDSNSAPRRAHPLAMTTGSRSYSTLPPHKVIDLPAMSPTMSQGNVGQWKKIVGDKISTGDVLVEIETDKAQMEFEAPDDGYLAAILIPSGSKDVAVGKPLCVVVEEQESVSAFANYESGGSTSASSPPPVQETSSPSASPSAPAAPPPSSFPPHTIIGLPALSPTMSQGNIGQWKKKEGDSIAPGDVLVEIETDKAQMDFECQEEGFLAKILIPSGSKDIAVGSPLAVLITEKDDLPKFANFSVEAASAPAPAAPTPSASAPPPTTPSSPEPAPAQRTPTPSVASPSHVGRLLASPVARKIAGERGIDLSEVVGTGPGGRVLKSDVESFVPKPAVAAPVQPTVPVTKKPPPAVPTSDFTDIPLSQVRKVIAQRLSQSKSELPHYYVTMEVEMDKIIELRKTLNAQAVGKYKLSVNDFIIKACALALKDVPAVNSAWMGEFIRQFNSVDISVAVATENGLITPIVKNADTTGLGSISNKVKELAERARVNKLKPEEFQGGTFTISNLGMFGVEQFTAIINPPQSAILAIGATKQKLILDETAPKGFVAVSTMNVTLSSDHRPDEITLLLTKFLDLHLASQLADDCISYGPLMKAVSALHNTVSHSGDEIHHSRGDLSSRSPESVRDIVREATEVLKRIADDIERTAESFVRRVGALSPRSGNGIVAVNQKAQQRVAVSTSESNDEMGTILAMPFIPPQALLPGNDFQFTASGTFQQGTAGALVEILTSRGCVISDFRLNRLGRHLTAAIVSTLEDVSVVPLLVSAATEAGATGIELALFTVSYHAIPVTPHTATILQEGGLNSQFLLDWMAFLRSKNISVDRLKRLRPAGSRCDEFHLSVPSTLDLKALRKDIYTISKSHRVDVALQPSSVFRRQRRVAVFDMDSTLIRQEVIDEIARKTGVVDQVAKITEAAMNGEIDFKESLRRRVALLKGTSATVFEEVRKELVFTDGAKELCACLKRLGFRTAVISGGFVPLAKYVKYYLGLDYAFANTLAVSEDGKVLTGEVVGDIVDAERKAQLLEVISQAEEVTLDQVIAVGDGANDLPMLGKAGLGIAFNAKPRVQEQLDAPIAESLKAWLNGHFRNIDRPSFIGTIEVRQFDFGSVPPDVIIRDLTDPLAEFYLPDFDDSVSGPYTPPDRPGNKVQLPIYRDDLGRADSTALLDDSVSVVSGPVLGTPPSPTLLRKSPSSTLGVGWGAGLGINAGKPGSSTPSVRGGSSSASAHSTTSSGDARDLLRTERDHNEDPHRDRHRDRGDDAASAGHASGAGTPTSERTPPRISNPQPTRPAAAASGTDEPPFSSRSLLQSAADSMKGPWDSQLELDLQYSGNMRLEIATELIIHHPTPGFMTLPILMTLTGFSLSAFALVAYLGDRICFCFKTPAPKDRFLEDVSIESEVGDKGRQGDLGIEAGERNGKRQDAAQGVLEVEGEGVLANAPKLEQHVVDYAVETGTSLAS</sequence>
<evidence type="ECO:0000313" key="20">
    <source>
        <dbReference type="Proteomes" id="UP000070544"/>
    </source>
</evidence>
<keyword evidence="9" id="KW-0446">Lipid-binding</keyword>
<dbReference type="InterPro" id="IPR001078">
    <property type="entry name" value="2-oxoacid_DH_actylTfrase"/>
</dbReference>
<comment type="function">
    <text evidence="13">The pyruvate dehydrogenase complex catalyzes the overall conversion of pyruvate to acetyl-CoA and CO(2).</text>
</comment>
<keyword evidence="15" id="KW-1133">Transmembrane helix</keyword>
<keyword evidence="6 13" id="KW-0450">Lipoyl</keyword>
<feature type="compositionally biased region" description="Pro residues" evidence="14">
    <location>
        <begin position="305"/>
        <end position="326"/>
    </location>
</feature>
<evidence type="ECO:0000256" key="5">
    <source>
        <dbReference type="ARBA" id="ARBA00022679"/>
    </source>
</evidence>
<feature type="compositionally biased region" description="Polar residues" evidence="14">
    <location>
        <begin position="1320"/>
        <end position="1334"/>
    </location>
</feature>
<proteinExistence type="inferred from homology"/>
<dbReference type="NCBIfam" id="TIGR00338">
    <property type="entry name" value="serB"/>
    <property type="match status" value="1"/>
</dbReference>
<comment type="similarity">
    <text evidence="3">Belongs to the HAD-like hydrolase superfamily. SerB family.</text>
</comment>
<dbReference type="GO" id="GO:0005739">
    <property type="term" value="C:mitochondrion"/>
    <property type="evidence" value="ECO:0007669"/>
    <property type="project" value="UniProtKB-SubCell"/>
</dbReference>
<feature type="domain" description="SMP-LTD" evidence="18">
    <location>
        <begin position="1105"/>
        <end position="1496"/>
    </location>
</feature>
<dbReference type="STRING" id="1344416.A0A139AV19"/>
<dbReference type="InterPro" id="IPR023214">
    <property type="entry name" value="HAD_sf"/>
</dbReference>
<dbReference type="EMBL" id="KQ965736">
    <property type="protein sequence ID" value="KXS20335.1"/>
    <property type="molecule type" value="Genomic_DNA"/>
</dbReference>
<keyword evidence="7" id="KW-0809">Transit peptide</keyword>
<dbReference type="GO" id="GO:0004742">
    <property type="term" value="F:dihydrolipoyllysine-residue acetyltransferase activity"/>
    <property type="evidence" value="ECO:0007669"/>
    <property type="project" value="UniProtKB-UniRule"/>
</dbReference>
<feature type="domain" description="Lipoyl-binding" evidence="16">
    <location>
        <begin position="207"/>
        <end position="283"/>
    </location>
</feature>
<feature type="region of interest" description="Disordered" evidence="14">
    <location>
        <begin position="1254"/>
        <end position="1365"/>
    </location>
</feature>
<evidence type="ECO:0000256" key="14">
    <source>
        <dbReference type="SAM" id="MobiDB-lite"/>
    </source>
</evidence>
<evidence type="ECO:0000259" key="18">
    <source>
        <dbReference type="PROSITE" id="PS51847"/>
    </source>
</evidence>
<dbReference type="CDD" id="cd07500">
    <property type="entry name" value="HAD_PSP"/>
    <property type="match status" value="1"/>
</dbReference>
<feature type="active site" description="Proton donor" evidence="12">
    <location>
        <position position="936"/>
    </location>
</feature>
<dbReference type="PANTHER" id="PTHR23151:SF90">
    <property type="entry name" value="DIHYDROLIPOYLLYSINE-RESIDUE ACETYLTRANSFERASE COMPONENT OF PYRUVATE DEHYDROGENASE COMPLEX, MITOCHONDRIAL-RELATED"/>
    <property type="match status" value="1"/>
</dbReference>
<evidence type="ECO:0000256" key="15">
    <source>
        <dbReference type="SAM" id="Phobius"/>
    </source>
</evidence>
<feature type="active site" description="Nucleophile" evidence="12">
    <location>
        <position position="934"/>
    </location>
</feature>
<dbReference type="InterPro" id="IPR031468">
    <property type="entry name" value="SMP_LBD"/>
</dbReference>
<dbReference type="InterPro" id="IPR004167">
    <property type="entry name" value="PSBD"/>
</dbReference>
<dbReference type="Pfam" id="PF02817">
    <property type="entry name" value="E3_binding"/>
    <property type="match status" value="1"/>
</dbReference>
<dbReference type="NCBIfam" id="TIGR01349">
    <property type="entry name" value="PDHac_trf_mito"/>
    <property type="match status" value="1"/>
</dbReference>
<evidence type="ECO:0000256" key="9">
    <source>
        <dbReference type="ARBA" id="ARBA00023121"/>
    </source>
</evidence>
<dbReference type="FunFam" id="3.30.559.10:FF:000003">
    <property type="entry name" value="Acetyltransferase component of pyruvate dehydrogenase complex"/>
    <property type="match status" value="1"/>
</dbReference>
<dbReference type="SUPFAM" id="SSF52777">
    <property type="entry name" value="CoA-dependent acyltransferases"/>
    <property type="match status" value="1"/>
</dbReference>
<dbReference type="InterPro" id="IPR036625">
    <property type="entry name" value="E3-bd_dom_sf"/>
</dbReference>
<feature type="compositionally biased region" description="Basic and acidic residues" evidence="14">
    <location>
        <begin position="1461"/>
        <end position="1470"/>
    </location>
</feature>
<dbReference type="InterPro" id="IPR011053">
    <property type="entry name" value="Single_hybrid_motif"/>
</dbReference>
<feature type="domain" description="Lipoyl-binding" evidence="16">
    <location>
        <begin position="81"/>
        <end position="157"/>
    </location>
</feature>
<gene>
    <name evidence="19" type="ORF">M427DRAFT_28594</name>
</gene>
<dbReference type="GO" id="GO:0016020">
    <property type="term" value="C:membrane"/>
    <property type="evidence" value="ECO:0007669"/>
    <property type="project" value="UniProtKB-SubCell"/>
</dbReference>
<evidence type="ECO:0000313" key="19">
    <source>
        <dbReference type="EMBL" id="KXS20335.1"/>
    </source>
</evidence>
<dbReference type="InterPro" id="IPR003016">
    <property type="entry name" value="2-oxoA_DH_lipoyl-BS"/>
</dbReference>
<evidence type="ECO:0000259" key="16">
    <source>
        <dbReference type="PROSITE" id="PS50968"/>
    </source>
</evidence>
<evidence type="ECO:0000256" key="7">
    <source>
        <dbReference type="ARBA" id="ARBA00022946"/>
    </source>
</evidence>
<dbReference type="PANTHER" id="PTHR23151">
    <property type="entry name" value="DIHYDROLIPOAMIDE ACETYL/SUCCINYL-TRANSFERASE-RELATED"/>
    <property type="match status" value="1"/>
</dbReference>
<accession>A0A139AV19</accession>
<dbReference type="Pfam" id="PF26544">
    <property type="entry name" value="Mdm12"/>
    <property type="match status" value="2"/>
</dbReference>
<evidence type="ECO:0000256" key="3">
    <source>
        <dbReference type="ARBA" id="ARBA00009184"/>
    </source>
</evidence>
<feature type="transmembrane region" description="Helical" evidence="15">
    <location>
        <begin position="1398"/>
        <end position="1421"/>
    </location>
</feature>
<comment type="cofactor">
    <cofactor evidence="13">
        <name>(R)-lipoate</name>
        <dbReference type="ChEBI" id="CHEBI:83088"/>
    </cofactor>
    <text evidence="13">Binds 2 lipoyl cofactors covalently.</text>
</comment>
<reference evidence="19 20" key="1">
    <citation type="journal article" date="2015" name="Genome Biol. Evol.">
        <title>Phylogenomic analyses indicate that early fungi evolved digesting cell walls of algal ancestors of land plants.</title>
        <authorList>
            <person name="Chang Y."/>
            <person name="Wang S."/>
            <person name="Sekimoto S."/>
            <person name="Aerts A.L."/>
            <person name="Choi C."/>
            <person name="Clum A."/>
            <person name="LaButti K.M."/>
            <person name="Lindquist E.A."/>
            <person name="Yee Ngan C."/>
            <person name="Ohm R.A."/>
            <person name="Salamov A.A."/>
            <person name="Grigoriev I.V."/>
            <person name="Spatafora J.W."/>
            <person name="Berbee M.L."/>
        </authorList>
    </citation>
    <scope>NUCLEOTIDE SEQUENCE [LARGE SCALE GENOMIC DNA]</scope>
    <source>
        <strain evidence="19 20">JEL478</strain>
    </source>
</reference>
<dbReference type="CDD" id="cd06849">
    <property type="entry name" value="lipoyl_domain"/>
    <property type="match status" value="2"/>
</dbReference>
<dbReference type="UniPathway" id="UPA00135">
    <property type="reaction ID" value="UER00198"/>
</dbReference>
<dbReference type="SFLD" id="SFLDS00003">
    <property type="entry name" value="Haloacid_Dehalogenase"/>
    <property type="match status" value="1"/>
</dbReference>
<evidence type="ECO:0000256" key="11">
    <source>
        <dbReference type="ARBA" id="ARBA00023315"/>
    </source>
</evidence>
<dbReference type="Gene3D" id="3.30.559.10">
    <property type="entry name" value="Chloramphenicol acetyltransferase-like domain"/>
    <property type="match status" value="1"/>
</dbReference>
<dbReference type="NCBIfam" id="TIGR01488">
    <property type="entry name" value="HAD-SF-IB"/>
    <property type="match status" value="1"/>
</dbReference>
<dbReference type="SUPFAM" id="SSF47005">
    <property type="entry name" value="Peripheral subunit-binding domain of 2-oxo acid dehydrogenase complex"/>
    <property type="match status" value="1"/>
</dbReference>
<dbReference type="InterPro" id="IPR027532">
    <property type="entry name" value="Mdm12"/>
</dbReference>
<dbReference type="InterPro" id="IPR000089">
    <property type="entry name" value="Biotin_lipoyl"/>
</dbReference>
<evidence type="ECO:0000256" key="8">
    <source>
        <dbReference type="ARBA" id="ARBA00023055"/>
    </source>
</evidence>
<evidence type="ECO:0000256" key="12">
    <source>
        <dbReference type="PIRSR" id="PIRSR604469-1"/>
    </source>
</evidence>
<dbReference type="GO" id="GO:0006869">
    <property type="term" value="P:lipid transport"/>
    <property type="evidence" value="ECO:0007669"/>
    <property type="project" value="UniProtKB-KW"/>
</dbReference>
<feature type="compositionally biased region" description="Low complexity" evidence="14">
    <location>
        <begin position="1259"/>
        <end position="1281"/>
    </location>
</feature>
<dbReference type="EC" id="2.3.1.12" evidence="13"/>
<evidence type="ECO:0000256" key="10">
    <source>
        <dbReference type="ARBA" id="ARBA00023136"/>
    </source>
</evidence>
<evidence type="ECO:0000256" key="6">
    <source>
        <dbReference type="ARBA" id="ARBA00022823"/>
    </source>
</evidence>
<dbReference type="GO" id="GO:0045254">
    <property type="term" value="C:pyruvate dehydrogenase complex"/>
    <property type="evidence" value="ECO:0007669"/>
    <property type="project" value="UniProtKB-UniRule"/>
</dbReference>
<dbReference type="GO" id="GO:0006086">
    <property type="term" value="P:pyruvate decarboxylation to acetyl-CoA"/>
    <property type="evidence" value="ECO:0007669"/>
    <property type="project" value="InterPro"/>
</dbReference>
<dbReference type="Pfam" id="PF00364">
    <property type="entry name" value="Biotin_lipoyl"/>
    <property type="match status" value="2"/>
</dbReference>
<dbReference type="Proteomes" id="UP000070544">
    <property type="component" value="Unassembled WGS sequence"/>
</dbReference>
<dbReference type="FunFam" id="2.40.50.100:FF:000010">
    <property type="entry name" value="Acetyltransferase component of pyruvate dehydrogenase complex"/>
    <property type="match status" value="2"/>
</dbReference>